<keyword evidence="3" id="KW-1185">Reference proteome</keyword>
<dbReference type="Proteomes" id="UP000503222">
    <property type="component" value="Chromosome"/>
</dbReference>
<evidence type="ECO:0000259" key="1">
    <source>
        <dbReference type="Pfam" id="PF07238"/>
    </source>
</evidence>
<dbReference type="EMBL" id="CP049869">
    <property type="protein sequence ID" value="QIK78254.1"/>
    <property type="molecule type" value="Genomic_DNA"/>
</dbReference>
<dbReference type="SUPFAM" id="SSF141371">
    <property type="entry name" value="PilZ domain-like"/>
    <property type="match status" value="1"/>
</dbReference>
<dbReference type="Pfam" id="PF07238">
    <property type="entry name" value="PilZ"/>
    <property type="match status" value="1"/>
</dbReference>
<proteinExistence type="predicted"/>
<dbReference type="KEGG" id="spii:G7077_04380"/>
<feature type="domain" description="PilZ" evidence="1">
    <location>
        <begin position="22"/>
        <end position="104"/>
    </location>
</feature>
<evidence type="ECO:0000313" key="2">
    <source>
        <dbReference type="EMBL" id="QIK78254.1"/>
    </source>
</evidence>
<protein>
    <submittedName>
        <fullName evidence="2">PilZ domain-containing protein</fullName>
    </submittedName>
</protein>
<name>A0A6G7YNE0_9SPHN</name>
<evidence type="ECO:0000313" key="3">
    <source>
        <dbReference type="Proteomes" id="UP000503222"/>
    </source>
</evidence>
<gene>
    <name evidence="2" type="ORF">G7077_04380</name>
</gene>
<reference evidence="2 3" key="1">
    <citation type="submission" date="2020-03" db="EMBL/GenBank/DDBJ databases">
        <title>Sphingomonas sp. nov., isolated from fish.</title>
        <authorList>
            <person name="Hyun D.-W."/>
            <person name="Bae J.-W."/>
        </authorList>
    </citation>
    <scope>NUCLEOTIDE SEQUENCE [LARGE SCALE GENOMIC DNA]</scope>
    <source>
        <strain evidence="2 3">HDW15B</strain>
    </source>
</reference>
<accession>A0A6G7YNE0</accession>
<sequence>MIHAPLSAELGTCFGRREGGGRRSSGRSEARLTAVARTLIATRTVELGDVSATGARLHGQDLPKVGDELFLRIRKVETFGRVVWREGDCAGVAFDEPLTASELNVVRSEGARTSQMRLTPAEVDALDQWVVGSR</sequence>
<dbReference type="AlphaFoldDB" id="A0A6G7YNE0"/>
<dbReference type="GO" id="GO:0035438">
    <property type="term" value="F:cyclic-di-GMP binding"/>
    <property type="evidence" value="ECO:0007669"/>
    <property type="project" value="InterPro"/>
</dbReference>
<organism evidence="2 3">
    <name type="scientific">Sphingomonas piscis</name>
    <dbReference type="NCBI Taxonomy" id="2714943"/>
    <lineage>
        <taxon>Bacteria</taxon>
        <taxon>Pseudomonadati</taxon>
        <taxon>Pseudomonadota</taxon>
        <taxon>Alphaproteobacteria</taxon>
        <taxon>Sphingomonadales</taxon>
        <taxon>Sphingomonadaceae</taxon>
        <taxon>Sphingomonas</taxon>
    </lineage>
</organism>
<dbReference type="InterPro" id="IPR009875">
    <property type="entry name" value="PilZ_domain"/>
</dbReference>